<keyword evidence="6" id="KW-0255">Endonuclease</keyword>
<dbReference type="GO" id="GO:0016539">
    <property type="term" value="P:intein-mediated protein splicing"/>
    <property type="evidence" value="ECO:0007669"/>
    <property type="project" value="InterPro"/>
</dbReference>
<keyword evidence="9" id="KW-0862">Zinc</keyword>
<evidence type="ECO:0000256" key="1">
    <source>
        <dbReference type="ARBA" id="ARBA00001947"/>
    </source>
</evidence>
<dbReference type="Gene3D" id="2.170.16.10">
    <property type="entry name" value="Hedgehog/Intein (Hint) domain"/>
    <property type="match status" value="2"/>
</dbReference>
<dbReference type="GO" id="GO:0016887">
    <property type="term" value="F:ATP hydrolysis activity"/>
    <property type="evidence" value="ECO:0007669"/>
    <property type="project" value="InterPro"/>
</dbReference>
<evidence type="ECO:0000256" key="14">
    <source>
        <dbReference type="SAM" id="Phobius"/>
    </source>
</evidence>
<dbReference type="InterPro" id="IPR006142">
    <property type="entry name" value="INTEIN"/>
</dbReference>
<comment type="caution">
    <text evidence="16">The sequence shown here is derived from an EMBL/GenBank/DDBJ whole genome shotgun (WGS) entry which is preliminary data.</text>
</comment>
<feature type="transmembrane region" description="Helical" evidence="14">
    <location>
        <begin position="125"/>
        <end position="147"/>
    </location>
</feature>
<dbReference type="InterPro" id="IPR006141">
    <property type="entry name" value="Intein_N"/>
</dbReference>
<dbReference type="SMART" id="SM00382">
    <property type="entry name" value="AAA"/>
    <property type="match status" value="1"/>
</dbReference>
<evidence type="ECO:0000256" key="3">
    <source>
        <dbReference type="ARBA" id="ARBA00022670"/>
    </source>
</evidence>
<evidence type="ECO:0000256" key="9">
    <source>
        <dbReference type="ARBA" id="ARBA00022833"/>
    </source>
</evidence>
<keyword evidence="13" id="KW-0067">ATP-binding</keyword>
<comment type="cofactor">
    <cofactor evidence="1">
        <name>Zn(2+)</name>
        <dbReference type="ChEBI" id="CHEBI:29105"/>
    </cofactor>
</comment>
<dbReference type="InterPro" id="IPR027417">
    <property type="entry name" value="P-loop_NTPase"/>
</dbReference>
<evidence type="ECO:0000259" key="15">
    <source>
        <dbReference type="PROSITE" id="PS50819"/>
    </source>
</evidence>
<evidence type="ECO:0000256" key="10">
    <source>
        <dbReference type="ARBA" id="ARBA00022886"/>
    </source>
</evidence>
<keyword evidence="8" id="KW-0068">Autocatalytic cleavage</keyword>
<dbReference type="PROSITE" id="PS50818">
    <property type="entry name" value="INTEIN_C_TER"/>
    <property type="match status" value="1"/>
</dbReference>
<dbReference type="GO" id="GO:0030163">
    <property type="term" value="P:protein catabolic process"/>
    <property type="evidence" value="ECO:0007669"/>
    <property type="project" value="TreeGrafter"/>
</dbReference>
<dbReference type="PANTHER" id="PTHR23076:SF97">
    <property type="entry name" value="ATP-DEPENDENT ZINC METALLOPROTEASE YME1L1"/>
    <property type="match status" value="1"/>
</dbReference>
<evidence type="ECO:0000256" key="2">
    <source>
        <dbReference type="ARBA" id="ARBA00010044"/>
    </source>
</evidence>
<feature type="transmembrane region" description="Helical" evidence="14">
    <location>
        <begin position="28"/>
        <end position="46"/>
    </location>
</feature>
<keyword evidence="4" id="KW-0540">Nuclease</keyword>
<dbReference type="PATRIC" id="fig|1618446.3.peg.116"/>
<evidence type="ECO:0000256" key="5">
    <source>
        <dbReference type="ARBA" id="ARBA00022723"/>
    </source>
</evidence>
<feature type="domain" description="DOD-type homing endonuclease" evidence="15">
    <location>
        <begin position="352"/>
        <end position="482"/>
    </location>
</feature>
<dbReference type="InterPro" id="IPR004860">
    <property type="entry name" value="LAGLIDADG_dom"/>
</dbReference>
<dbReference type="InterPro" id="IPR003586">
    <property type="entry name" value="Hint_dom_C"/>
</dbReference>
<comment type="similarity">
    <text evidence="2">In the C-terminal section; belongs to the peptidase M41 family.</text>
</comment>
<dbReference type="FunFam" id="1.20.58.760:FF:000001">
    <property type="entry name" value="ATP-dependent zinc metalloprotease FtsH"/>
    <property type="match status" value="1"/>
</dbReference>
<dbReference type="InterPro" id="IPR000642">
    <property type="entry name" value="Peptidase_M41"/>
</dbReference>
<dbReference type="Gene3D" id="1.10.8.60">
    <property type="match status" value="1"/>
</dbReference>
<keyword evidence="7" id="KW-0378">Hydrolase</keyword>
<dbReference type="GO" id="GO:0004176">
    <property type="term" value="F:ATP-dependent peptidase activity"/>
    <property type="evidence" value="ECO:0007669"/>
    <property type="project" value="InterPro"/>
</dbReference>
<dbReference type="Gene3D" id="3.40.50.300">
    <property type="entry name" value="P-loop containing nucleotide triphosphate hydrolases"/>
    <property type="match status" value="2"/>
</dbReference>
<keyword evidence="5" id="KW-0479">Metal-binding</keyword>
<keyword evidence="14" id="KW-0812">Transmembrane</keyword>
<dbReference type="InterPro" id="IPR037219">
    <property type="entry name" value="Peptidase_M41-like"/>
</dbReference>
<evidence type="ECO:0000256" key="4">
    <source>
        <dbReference type="ARBA" id="ARBA00022722"/>
    </source>
</evidence>
<reference evidence="16 17" key="1">
    <citation type="journal article" date="2015" name="Nature">
        <title>rRNA introns, odd ribosomes, and small enigmatic genomes across a large radiation of phyla.</title>
        <authorList>
            <person name="Brown C.T."/>
            <person name="Hug L.A."/>
            <person name="Thomas B.C."/>
            <person name="Sharon I."/>
            <person name="Castelle C.J."/>
            <person name="Singh A."/>
            <person name="Wilkins M.J."/>
            <person name="Williams K.H."/>
            <person name="Banfield J.F."/>
        </authorList>
    </citation>
    <scope>NUCLEOTIDE SEQUENCE [LARGE SCALE GENOMIC DNA]</scope>
</reference>
<dbReference type="SUPFAM" id="SSF140990">
    <property type="entry name" value="FtsH protease domain-like"/>
    <property type="match status" value="1"/>
</dbReference>
<dbReference type="InterPro" id="IPR030934">
    <property type="entry name" value="Intein_C"/>
</dbReference>
<dbReference type="Pfam" id="PF01434">
    <property type="entry name" value="Peptidase_M41"/>
    <property type="match status" value="1"/>
</dbReference>
<dbReference type="EMBL" id="LCFD01000001">
    <property type="protein sequence ID" value="KKS87702.1"/>
    <property type="molecule type" value="Genomic_DNA"/>
</dbReference>
<dbReference type="PRINTS" id="PR00379">
    <property type="entry name" value="INTEIN"/>
</dbReference>
<dbReference type="SUPFAM" id="SSF51294">
    <property type="entry name" value="Hedgehog/intein (Hint) domain"/>
    <property type="match status" value="1"/>
</dbReference>
<dbReference type="GO" id="GO:0004519">
    <property type="term" value="F:endonuclease activity"/>
    <property type="evidence" value="ECO:0007669"/>
    <property type="project" value="UniProtKB-KW"/>
</dbReference>
<dbReference type="InterPro" id="IPR003593">
    <property type="entry name" value="AAA+_ATPase"/>
</dbReference>
<evidence type="ECO:0000256" key="6">
    <source>
        <dbReference type="ARBA" id="ARBA00022759"/>
    </source>
</evidence>
<sequence>MEQMNGNGKNGRKVKKVEFRLNLNLKNIFLILFIGFLAFSFLMSVVQSPRVLEEKPLSTILTEVKDGKVSKIEVEEVKLKVSYKDGEEATSRKEPQDSIYKIFESAKIDPAQVEVKIKDTSLGQVWVSLLSNVLPLVLTIVFFLFLIRQARGAQDNIFSFGQSRAKLFNKDHPRITFADVAGVNEAKRELEEVVDFLKHPGKYRALGARTPKGVILVGPAGTGKCVTGDTMVWTNKGLMEIHEVPRYYYVDPQSHKVHGAGLASFNVDDTLSEERFASHWYDLGEQKTIKIQLAQGFSLDGTPEHPVVVMTSDGVLKFRKLEDILPGDQVAIQFGRNSFGNLELVDQDTAYLMGILTGDGNLSHSSRIGLTGIDEEIISFFKSYVTKRFKSSAITTNGQSYLVASWDFKRYLYQMGMSYLLSFDKIIPPTILQAPKSVQTSFLQGLFDTDAAIGKTRAEFEYTTVSKKMARQVHMMLLNLGIVAALNIKGKRENGYQRSVYRITMTGSALVAFGKTVGFRLKRKQELVEKYLLKMTRVNTNVDVIPGIAQLVEESWRALSVKKLSGEKLSKTIDKVRRRMRVSRQTLTEYVEYASSHSMEIPHLEYLRSLLEAKLFFSRVVGVEAGYERVYDFTVPQTHSFLGNGFINHNTLLARAVAGEANVPFFSIAGSEFMEMLVGVGASRARDLFLTAKKNAPAIIFIDEIDAIGRMRSVGVMGGHDEREQTLNQILVEMDGFAPNEQVVVIAATNRGDLLDPALLRPGRFDRRVILDMPDIEGRKAILGIHMKGKPFEKDVDWDKVAKRTVGFSGADLENMLNEAAIGAARADKRAISMADLEEAATKVKLGPEKKRLQSDMDRKMTAYHEAGHAIVTYDLPYMDPVHRISIVSRGMALGFTLIPPAKDRVHETRTRLVNQIASMLGGRAAEDLVFHELTTGASSDIDKATNIARQMVVEFGMSDIGPINFGPQMDVTEWGKSYYETPQISPEMMAKIDGEVKKLIDAGYKTAYAVLKRLRKRLDDVAAELVKKETLEGDEFEKLMGRTRPAYVSSPANS</sequence>
<organism evidence="16 17">
    <name type="scientific">Candidatus Gottesmanbacteria bacterium GW2011_GWB1_43_11</name>
    <dbReference type="NCBI Taxonomy" id="1618446"/>
    <lineage>
        <taxon>Bacteria</taxon>
        <taxon>Candidatus Gottesmaniibacteriota</taxon>
    </lineage>
</organism>
<protein>
    <submittedName>
        <fullName evidence="16">ATP-dependent zinc metalloprotease FtsH</fullName>
    </submittedName>
</protein>
<keyword evidence="11" id="KW-0651">Protein splicing</keyword>
<dbReference type="InterPro" id="IPR004042">
    <property type="entry name" value="Intein_endonuc_central"/>
</dbReference>
<dbReference type="Pfam" id="PF00004">
    <property type="entry name" value="AAA"/>
    <property type="match status" value="1"/>
</dbReference>
<dbReference type="GO" id="GO:0006314">
    <property type="term" value="P:intron homing"/>
    <property type="evidence" value="ECO:0007669"/>
    <property type="project" value="UniProtKB-KW"/>
</dbReference>
<keyword evidence="10" id="KW-0404">Intron homing</keyword>
<keyword evidence="13" id="KW-0547">Nucleotide-binding</keyword>
<dbReference type="InterPro" id="IPR003587">
    <property type="entry name" value="Hint_dom_N"/>
</dbReference>
<evidence type="ECO:0000313" key="16">
    <source>
        <dbReference type="EMBL" id="KKS87702.1"/>
    </source>
</evidence>
<dbReference type="InterPro" id="IPR003959">
    <property type="entry name" value="ATPase_AAA_core"/>
</dbReference>
<gene>
    <name evidence="16" type="ORF">UV61_C0001G0109</name>
</gene>
<proteinExistence type="inferred from homology"/>
<keyword evidence="14" id="KW-1133">Transmembrane helix</keyword>
<dbReference type="InterPro" id="IPR027434">
    <property type="entry name" value="Homing_endonucl"/>
</dbReference>
<dbReference type="Proteomes" id="UP000034050">
    <property type="component" value="Unassembled WGS sequence"/>
</dbReference>
<evidence type="ECO:0000256" key="11">
    <source>
        <dbReference type="ARBA" id="ARBA00023000"/>
    </source>
</evidence>
<dbReference type="Gene3D" id="3.10.28.10">
    <property type="entry name" value="Homing endonucleases"/>
    <property type="match status" value="1"/>
</dbReference>
<dbReference type="PROSITE" id="PS50817">
    <property type="entry name" value="INTEIN_N_TER"/>
    <property type="match status" value="1"/>
</dbReference>
<dbReference type="STRING" id="1618446.UV61_C0001G0109"/>
<dbReference type="GO" id="GO:0046872">
    <property type="term" value="F:metal ion binding"/>
    <property type="evidence" value="ECO:0007669"/>
    <property type="project" value="UniProtKB-KW"/>
</dbReference>
<evidence type="ECO:0000256" key="13">
    <source>
        <dbReference type="RuleBase" id="RU003651"/>
    </source>
</evidence>
<keyword evidence="12 16" id="KW-0482">Metalloprotease</keyword>
<dbReference type="NCBIfam" id="TIGR01445">
    <property type="entry name" value="intein_Nterm"/>
    <property type="match status" value="1"/>
</dbReference>
<dbReference type="Pfam" id="PF17862">
    <property type="entry name" value="AAA_lid_3"/>
    <property type="match status" value="1"/>
</dbReference>
<evidence type="ECO:0000256" key="12">
    <source>
        <dbReference type="ARBA" id="ARBA00023049"/>
    </source>
</evidence>
<dbReference type="PANTHER" id="PTHR23076">
    <property type="entry name" value="METALLOPROTEASE M41 FTSH"/>
    <property type="match status" value="1"/>
</dbReference>
<name>A0A0G1CQH5_9BACT</name>
<dbReference type="SMART" id="SM00306">
    <property type="entry name" value="HintN"/>
    <property type="match status" value="1"/>
</dbReference>
<dbReference type="InterPro" id="IPR041569">
    <property type="entry name" value="AAA_lid_3"/>
</dbReference>
<dbReference type="SUPFAM" id="SSF55608">
    <property type="entry name" value="Homing endonucleases"/>
    <property type="match status" value="1"/>
</dbReference>
<dbReference type="GO" id="GO:0005524">
    <property type="term" value="F:ATP binding"/>
    <property type="evidence" value="ECO:0007669"/>
    <property type="project" value="UniProtKB-KW"/>
</dbReference>
<evidence type="ECO:0000313" key="17">
    <source>
        <dbReference type="Proteomes" id="UP000034050"/>
    </source>
</evidence>
<dbReference type="InterPro" id="IPR036844">
    <property type="entry name" value="Hint_dom_sf"/>
</dbReference>
<dbReference type="Pfam" id="PF14528">
    <property type="entry name" value="LAGLIDADG_3"/>
    <property type="match status" value="1"/>
</dbReference>
<dbReference type="AlphaFoldDB" id="A0A0G1CQH5"/>
<comment type="similarity">
    <text evidence="13">Belongs to the AAA ATPase family.</text>
</comment>
<dbReference type="GO" id="GO:0004222">
    <property type="term" value="F:metalloendopeptidase activity"/>
    <property type="evidence" value="ECO:0007669"/>
    <property type="project" value="InterPro"/>
</dbReference>
<keyword evidence="3 16" id="KW-0645">Protease</keyword>
<keyword evidence="14" id="KW-0472">Membrane</keyword>
<dbReference type="SMART" id="SM00305">
    <property type="entry name" value="HintC"/>
    <property type="match status" value="1"/>
</dbReference>
<dbReference type="Gene3D" id="1.20.58.760">
    <property type="entry name" value="Peptidase M41"/>
    <property type="match status" value="1"/>
</dbReference>
<dbReference type="NCBIfam" id="TIGR01443">
    <property type="entry name" value="intein_Cterm"/>
    <property type="match status" value="1"/>
</dbReference>
<dbReference type="CDD" id="cd00081">
    <property type="entry name" value="Hint"/>
    <property type="match status" value="1"/>
</dbReference>
<evidence type="ECO:0000256" key="7">
    <source>
        <dbReference type="ARBA" id="ARBA00022801"/>
    </source>
</evidence>
<dbReference type="Pfam" id="PF14890">
    <property type="entry name" value="Intein_splicing"/>
    <property type="match status" value="1"/>
</dbReference>
<dbReference type="PROSITE" id="PS00674">
    <property type="entry name" value="AAA"/>
    <property type="match status" value="1"/>
</dbReference>
<dbReference type="PROSITE" id="PS50819">
    <property type="entry name" value="INTEIN_ENDONUCLEASE"/>
    <property type="match status" value="1"/>
</dbReference>
<dbReference type="GO" id="GO:0005886">
    <property type="term" value="C:plasma membrane"/>
    <property type="evidence" value="ECO:0007669"/>
    <property type="project" value="TreeGrafter"/>
</dbReference>
<dbReference type="FunFam" id="1.10.8.60:FF:000001">
    <property type="entry name" value="ATP-dependent zinc metalloprotease FtsH"/>
    <property type="match status" value="1"/>
</dbReference>
<dbReference type="SUPFAM" id="SSF52540">
    <property type="entry name" value="P-loop containing nucleoside triphosphate hydrolases"/>
    <property type="match status" value="2"/>
</dbReference>
<evidence type="ECO:0000256" key="8">
    <source>
        <dbReference type="ARBA" id="ARBA00022813"/>
    </source>
</evidence>
<dbReference type="InterPro" id="IPR003960">
    <property type="entry name" value="ATPase_AAA_CS"/>
</dbReference>
<accession>A0A0G1CQH5</accession>